<dbReference type="EMBL" id="CP039865">
    <property type="protein sequence ID" value="QCK88614.1"/>
    <property type="molecule type" value="Genomic_DNA"/>
</dbReference>
<keyword evidence="1" id="KW-0472">Membrane</keyword>
<dbReference type="InterPro" id="IPR007047">
    <property type="entry name" value="Flp_Fap"/>
</dbReference>
<accession>A0A4D7QTN9</accession>
<dbReference type="AlphaFoldDB" id="A0A4D7QTN9"/>
<dbReference type="Pfam" id="PF04964">
    <property type="entry name" value="Flp_Fap"/>
    <property type="match status" value="1"/>
</dbReference>
<evidence type="ECO:0000256" key="1">
    <source>
        <dbReference type="SAM" id="Phobius"/>
    </source>
</evidence>
<protein>
    <submittedName>
        <fullName evidence="2">Flp family type IVb pilin</fullName>
    </submittedName>
</protein>
<feature type="transmembrane region" description="Helical" evidence="1">
    <location>
        <begin position="20"/>
        <end position="39"/>
    </location>
</feature>
<keyword evidence="3" id="KW-1185">Reference proteome</keyword>
<organism evidence="2 3">
    <name type="scientific">Phreatobacter aquaticus</name>
    <dbReference type="NCBI Taxonomy" id="2570229"/>
    <lineage>
        <taxon>Bacteria</taxon>
        <taxon>Pseudomonadati</taxon>
        <taxon>Pseudomonadota</taxon>
        <taxon>Alphaproteobacteria</taxon>
        <taxon>Hyphomicrobiales</taxon>
        <taxon>Phreatobacteraceae</taxon>
        <taxon>Phreatobacter</taxon>
    </lineage>
</organism>
<dbReference type="Proteomes" id="UP000298588">
    <property type="component" value="Chromosome"/>
</dbReference>
<evidence type="ECO:0000313" key="2">
    <source>
        <dbReference type="EMBL" id="QCK88614.1"/>
    </source>
</evidence>
<dbReference type="KEGG" id="paqt:E8L99_03715"/>
<sequence length="55" mass="5857">MRRHLSAFAHDDRGATAIEYSMIAAGIAGAVMVAISTLGSTVQTNFYGKIVGNWQ</sequence>
<evidence type="ECO:0000313" key="3">
    <source>
        <dbReference type="Proteomes" id="UP000298588"/>
    </source>
</evidence>
<name>A0A4D7QTN9_9HYPH</name>
<keyword evidence="1" id="KW-0812">Transmembrane</keyword>
<keyword evidence="1" id="KW-1133">Transmembrane helix</keyword>
<gene>
    <name evidence="2" type="ORF">E8L99_03715</name>
</gene>
<reference evidence="2 3" key="1">
    <citation type="submission" date="2019-04" db="EMBL/GenBank/DDBJ databases">
        <title>Phreatobacter aquaticus sp. nov.</title>
        <authorList>
            <person name="Choi A."/>
            <person name="Baek K."/>
        </authorList>
    </citation>
    <scope>NUCLEOTIDE SEQUENCE [LARGE SCALE GENOMIC DNA]</scope>
    <source>
        <strain evidence="2 3">NMCR1094</strain>
    </source>
</reference>
<proteinExistence type="predicted"/>